<dbReference type="SUPFAM" id="SSF53474">
    <property type="entry name" value="alpha/beta-Hydrolases"/>
    <property type="match status" value="1"/>
</dbReference>
<dbReference type="EMBL" id="JAUSWH010000003">
    <property type="protein sequence ID" value="MDQ0454878.1"/>
    <property type="molecule type" value="Genomic_DNA"/>
</dbReference>
<gene>
    <name evidence="1" type="ORF">QO005_001208</name>
</gene>
<reference evidence="1 2" key="1">
    <citation type="submission" date="2023-07" db="EMBL/GenBank/DDBJ databases">
        <title>Genomic Encyclopedia of Type Strains, Phase IV (KMG-IV): sequencing the most valuable type-strain genomes for metagenomic binning, comparative biology and taxonomic classification.</title>
        <authorList>
            <person name="Goeker M."/>
        </authorList>
    </citation>
    <scope>NUCLEOTIDE SEQUENCE [LARGE SCALE GENOMIC DNA]</scope>
    <source>
        <strain evidence="1 2">DSM 100301</strain>
    </source>
</reference>
<sequence>MFSIGKSSVGPYNAIHMHNPIRNYDLGSLRDIIANDLNPLSEKIGCVEFPASGNEKDVLIIFGGNLERFSMLSVARHAKCRIIYFQDAESFWYGGSSLLPSVFDIGMGLLEFLPKSRPIIFGQSSGGYAALIVSGMLKFSVAVSCSPQTFADKSLKENIRFSSTLNVQYTPDYLVDVADFLRHRTENKIIEIFVSASELNNPYTSHFWGDWLHASRLLGIPNLNINIAESSNHAIVWRRSDLFAELISDIMNGKGEENLQISVRKCLSGIAESLP</sequence>
<proteinExistence type="predicted"/>
<dbReference type="InterPro" id="IPR029058">
    <property type="entry name" value="AB_hydrolase_fold"/>
</dbReference>
<organism evidence="1 2">
    <name type="scientific">Rhizobium paknamense</name>
    <dbReference type="NCBI Taxonomy" id="1206817"/>
    <lineage>
        <taxon>Bacteria</taxon>
        <taxon>Pseudomonadati</taxon>
        <taxon>Pseudomonadota</taxon>
        <taxon>Alphaproteobacteria</taxon>
        <taxon>Hyphomicrobiales</taxon>
        <taxon>Rhizobiaceae</taxon>
        <taxon>Rhizobium/Agrobacterium group</taxon>
        <taxon>Rhizobium</taxon>
    </lineage>
</organism>
<protein>
    <recommendedName>
        <fullName evidence="3">Alpha/beta hydrolase</fullName>
    </recommendedName>
</protein>
<evidence type="ECO:0000313" key="1">
    <source>
        <dbReference type="EMBL" id="MDQ0454878.1"/>
    </source>
</evidence>
<dbReference type="Proteomes" id="UP001235269">
    <property type="component" value="Unassembled WGS sequence"/>
</dbReference>
<evidence type="ECO:0000313" key="2">
    <source>
        <dbReference type="Proteomes" id="UP001235269"/>
    </source>
</evidence>
<comment type="caution">
    <text evidence="1">The sequence shown here is derived from an EMBL/GenBank/DDBJ whole genome shotgun (WGS) entry which is preliminary data.</text>
</comment>
<dbReference type="RefSeq" id="WP_307157093.1">
    <property type="nucleotide sequence ID" value="NZ_JAUSWH010000003.1"/>
</dbReference>
<evidence type="ECO:0008006" key="3">
    <source>
        <dbReference type="Google" id="ProtNLM"/>
    </source>
</evidence>
<accession>A0ABU0I9G9</accession>
<name>A0ABU0I9G9_9HYPH</name>
<keyword evidence="2" id="KW-1185">Reference proteome</keyword>